<dbReference type="PROSITE" id="PS00136">
    <property type="entry name" value="SUBTILASE_ASP"/>
    <property type="match status" value="2"/>
</dbReference>
<organism evidence="10 11">
    <name type="scientific">Clostridium polyendosporum</name>
    <dbReference type="NCBI Taxonomy" id="69208"/>
    <lineage>
        <taxon>Bacteria</taxon>
        <taxon>Bacillati</taxon>
        <taxon>Bacillota</taxon>
        <taxon>Clostridia</taxon>
        <taxon>Eubacteriales</taxon>
        <taxon>Clostridiaceae</taxon>
        <taxon>Clostridium</taxon>
    </lineage>
</organism>
<dbReference type="PROSITE" id="PS00138">
    <property type="entry name" value="SUBTILASE_SER"/>
    <property type="match status" value="1"/>
</dbReference>
<dbReference type="RefSeq" id="WP_281413965.1">
    <property type="nucleotide sequence ID" value="NZ_BOPZ01000012.1"/>
</dbReference>
<feature type="active site" description="Charge relay system" evidence="5 6">
    <location>
        <position position="142"/>
    </location>
</feature>
<evidence type="ECO:0000256" key="1">
    <source>
        <dbReference type="ARBA" id="ARBA00011073"/>
    </source>
</evidence>
<dbReference type="PROSITE" id="PS51892">
    <property type="entry name" value="SUBTILASE"/>
    <property type="match status" value="2"/>
</dbReference>
<dbReference type="GO" id="GO:0006508">
    <property type="term" value="P:proteolysis"/>
    <property type="evidence" value="ECO:0007669"/>
    <property type="project" value="UniProtKB-KW"/>
</dbReference>
<feature type="domain" description="Peptidase S8/S53" evidence="8">
    <location>
        <begin position="133"/>
        <end position="309"/>
    </location>
</feature>
<dbReference type="Gene3D" id="3.30.70.2980">
    <property type="match status" value="1"/>
</dbReference>
<keyword evidence="3 6" id="KW-0378">Hydrolase</keyword>
<name>A0A919S045_9CLOT</name>
<dbReference type="PANTHER" id="PTHR43806">
    <property type="entry name" value="PEPTIDASE S8"/>
    <property type="match status" value="1"/>
</dbReference>
<comment type="caution">
    <text evidence="10">The sequence shown here is derived from an EMBL/GenBank/DDBJ whole genome shotgun (WGS) entry which is preliminary data.</text>
</comment>
<comment type="similarity">
    <text evidence="1 6 7">Belongs to the peptidase S8 family.</text>
</comment>
<evidence type="ECO:0000313" key="10">
    <source>
        <dbReference type="EMBL" id="GIM28984.1"/>
    </source>
</evidence>
<feature type="domain" description="Peptidase S8/S53" evidence="8">
    <location>
        <begin position="446"/>
        <end position="526"/>
    </location>
</feature>
<dbReference type="PRINTS" id="PR00723">
    <property type="entry name" value="SUBTILISIN"/>
</dbReference>
<feature type="active site" description="Charge relay system" evidence="5 6">
    <location>
        <position position="511"/>
    </location>
</feature>
<keyword evidence="2 6" id="KW-0645">Protease</keyword>
<dbReference type="InterPro" id="IPR000209">
    <property type="entry name" value="Peptidase_S8/S53_dom"/>
</dbReference>
<dbReference type="Proteomes" id="UP000679179">
    <property type="component" value="Unassembled WGS sequence"/>
</dbReference>
<dbReference type="Gene3D" id="2.60.120.1290">
    <property type="match status" value="2"/>
</dbReference>
<dbReference type="AlphaFoldDB" id="A0A919S045"/>
<feature type="active site" description="Charge relay system" evidence="5 6">
    <location>
        <position position="200"/>
    </location>
</feature>
<feature type="active site" description="Charge relay system" evidence="6">
    <location>
        <position position="697"/>
    </location>
</feature>
<dbReference type="InterPro" id="IPR034045">
    <property type="entry name" value="Pep_S8_CspA-like"/>
</dbReference>
<dbReference type="Gene3D" id="3.40.50.200">
    <property type="entry name" value="Peptidase S8/S53 domain"/>
    <property type="match status" value="2"/>
</dbReference>
<sequence>MFLNKDFWGVVIIANNKLDTTLNLLSNIPDELILKLNKIAQNERINRGSIEVVVLFGEDVDKVRQSVDKIGGKLEILGFGFGIVTIKAVDIRRLSELEGVQYVELPKVLFTSSFESNRACCVPPLWDIDGLTGEGVLVGFIDTGIDYTHPAFRDDNGDTRIEYIYDLSEEQRVYTKTEINEALRSPNPLSVVNVTDTLGHGTHVAGIACAGGRIDKQYYGVAFKSSIAMVKITRYGFANFALSTQLMRGIKFLVDKSEELNIPLVINISLSTNDGAHNGTSLLEQYIQTVSKLKRASIVIAAGNEGEAAHHVGGELREELNVSLVVSQLEQSLTLQFYKPLLSDISIQITNPSGNTSGPIIVNEGFISQNIGQDRCLIYFTGPKPFDINGEITVSFISTGDMIVPGEWRITLRSLNRYRGVFNIWLPIAEALSPQTRFLQPTVYNTLGIPATVEGVISVGSYDYRTNNLSSFSGRGQLLNAPYTKPDIVAPGEEIFSTARGGGFDTKTGTSMAAPHVSGICALLIEWGIIRGNDLFLFADRLKYYISKGAQRDRPDVVYPNASWGFGTVCASNTINLLKEAKEGRGEVRELLRQENPFISENYNSVVVEYSGDIVEAASQYPNVSVFVLDEFRAILSAPAGQLLQIARSIKPIVNIDIGGIYTLSQIAPVEAAQATLFHNNVYLPLNGNGVIIGIIDTGIDYLNDEFIKEDDTTRVVKIWDQTIQTGNKPAEFPFGSEYTEEDINSAIKAKIQGGDPYTIVPSRDEIGHGTRMAGLAAARGKNREVVGAAPRSTLAVVKLKESSRAYLDYFGVYGDEPGRYNNVDLLLGIKYLFNLANSLGKPMVIFIPMGTNFGAHDGSTVIERYIDEITKIRGIIVVTCAGNEGDSDTHTSGTIRKQGDMSTIELRVGRNQTNLMFEIWVGKPNKFSLGINSPSGEVIDRIPPRIDQAIDINFVYEGTTMTIQYFIPEETTGDQRIVIRARNIREGIWEFRLIGDLVVEGRYDAWLLQRKLLAPDTKFLAPNQYITLTIPATARRVITSGFYNQNINATVGASGRGYTRNGVIKPDFVAGGVNAKTTSPGGSVVSISGSSVAGAVTTGCCALLLQWGIVDGNDPTLYATKLRTYLIRGTSKREGDIYPNQQWGYGMLNMKGVFDNIRGLDRRDNRNRLDGSNVLISDNEFKIGDLFIRMPEY</sequence>
<evidence type="ECO:0000256" key="6">
    <source>
        <dbReference type="PROSITE-ProRule" id="PRU01240"/>
    </source>
</evidence>
<accession>A0A919S045</accession>
<feature type="active site" description="Charge relay system" evidence="6">
    <location>
        <position position="1092"/>
    </location>
</feature>
<evidence type="ECO:0000313" key="11">
    <source>
        <dbReference type="Proteomes" id="UP000679179"/>
    </source>
</evidence>
<evidence type="ECO:0000259" key="8">
    <source>
        <dbReference type="Pfam" id="PF00082"/>
    </source>
</evidence>
<evidence type="ECO:0000256" key="3">
    <source>
        <dbReference type="ARBA" id="ARBA00022801"/>
    </source>
</evidence>
<keyword evidence="11" id="KW-1185">Reference proteome</keyword>
<feature type="domain" description="Peptidase S8/S53" evidence="8">
    <location>
        <begin position="1028"/>
        <end position="1147"/>
    </location>
</feature>
<keyword evidence="4 6" id="KW-0720">Serine protease</keyword>
<dbReference type="PANTHER" id="PTHR43806:SF11">
    <property type="entry name" value="CEREVISIN-RELATED"/>
    <property type="match status" value="1"/>
</dbReference>
<dbReference type="Pfam" id="PF18425">
    <property type="entry name" value="CspB_prodomain"/>
    <property type="match status" value="1"/>
</dbReference>
<evidence type="ECO:0000256" key="4">
    <source>
        <dbReference type="ARBA" id="ARBA00022825"/>
    </source>
</evidence>
<proteinExistence type="inferred from homology"/>
<evidence type="ECO:0000256" key="2">
    <source>
        <dbReference type="ARBA" id="ARBA00022670"/>
    </source>
</evidence>
<dbReference type="CDD" id="cd07478">
    <property type="entry name" value="Peptidases_S8_CspA-like"/>
    <property type="match status" value="2"/>
</dbReference>
<gene>
    <name evidence="10" type="ORF">CPJCM30710_16500</name>
</gene>
<protein>
    <submittedName>
        <fullName evidence="10">Peptidase S8</fullName>
    </submittedName>
</protein>
<dbReference type="Pfam" id="PF00082">
    <property type="entry name" value="Peptidase_S8"/>
    <property type="match status" value="4"/>
</dbReference>
<dbReference type="GO" id="GO:0004252">
    <property type="term" value="F:serine-type endopeptidase activity"/>
    <property type="evidence" value="ECO:0007669"/>
    <property type="project" value="UniProtKB-UniRule"/>
</dbReference>
<feature type="active site" description="Charge relay system" evidence="6">
    <location>
        <position position="769"/>
    </location>
</feature>
<dbReference type="PROSITE" id="PS00137">
    <property type="entry name" value="SUBTILASE_HIS"/>
    <property type="match status" value="1"/>
</dbReference>
<dbReference type="InterPro" id="IPR023827">
    <property type="entry name" value="Peptidase_S8_Asp-AS"/>
</dbReference>
<evidence type="ECO:0000256" key="7">
    <source>
        <dbReference type="RuleBase" id="RU003355"/>
    </source>
</evidence>
<evidence type="ECO:0000259" key="9">
    <source>
        <dbReference type="Pfam" id="PF18425"/>
    </source>
</evidence>
<dbReference type="InterPro" id="IPR022398">
    <property type="entry name" value="Peptidase_S8_His-AS"/>
</dbReference>
<dbReference type="InterPro" id="IPR050131">
    <property type="entry name" value="Peptidase_S8_subtilisin-like"/>
</dbReference>
<dbReference type="InterPro" id="IPR041365">
    <property type="entry name" value="CspB_prodomain"/>
</dbReference>
<feature type="domain" description="Peptidase S8/S53" evidence="8">
    <location>
        <begin position="688"/>
        <end position="888"/>
    </location>
</feature>
<feature type="domain" description="Csp protease B prodomain" evidence="9">
    <location>
        <begin position="16"/>
        <end position="107"/>
    </location>
</feature>
<dbReference type="InterPro" id="IPR036852">
    <property type="entry name" value="Peptidase_S8/S53_dom_sf"/>
</dbReference>
<dbReference type="SUPFAM" id="SSF52743">
    <property type="entry name" value="Subtilisin-like"/>
    <property type="match status" value="2"/>
</dbReference>
<dbReference type="EMBL" id="BOPZ01000012">
    <property type="protein sequence ID" value="GIM28984.1"/>
    <property type="molecule type" value="Genomic_DNA"/>
</dbReference>
<dbReference type="InterPro" id="IPR023828">
    <property type="entry name" value="Peptidase_S8_Ser-AS"/>
</dbReference>
<dbReference type="InterPro" id="IPR015500">
    <property type="entry name" value="Peptidase_S8_subtilisin-rel"/>
</dbReference>
<evidence type="ECO:0000256" key="5">
    <source>
        <dbReference type="PIRSR" id="PIRSR615500-1"/>
    </source>
</evidence>
<reference evidence="10" key="1">
    <citation type="submission" date="2021-03" db="EMBL/GenBank/DDBJ databases">
        <title>Taxonomic study of Clostridium polyendosporum from meadow-gley soil under rice.</title>
        <authorList>
            <person name="Kobayashi H."/>
            <person name="Tanizawa Y."/>
            <person name="Yagura M."/>
        </authorList>
    </citation>
    <scope>NUCLEOTIDE SEQUENCE</scope>
    <source>
        <strain evidence="10">JCM 30710</strain>
    </source>
</reference>